<keyword evidence="3" id="KW-0808">Transferase</keyword>
<evidence type="ECO:0000259" key="2">
    <source>
        <dbReference type="Pfam" id="PF13439"/>
    </source>
</evidence>
<organism evidence="3 4">
    <name type="scientific">Chlorobium phaeobacteroides (strain DSM 266 / SMG 266 / 2430)</name>
    <dbReference type="NCBI Taxonomy" id="290317"/>
    <lineage>
        <taxon>Bacteria</taxon>
        <taxon>Pseudomonadati</taxon>
        <taxon>Chlorobiota</taxon>
        <taxon>Chlorobiia</taxon>
        <taxon>Chlorobiales</taxon>
        <taxon>Chlorobiaceae</taxon>
        <taxon>Chlorobium/Pelodictyon group</taxon>
        <taxon>Chlorobium</taxon>
    </lineage>
</organism>
<dbReference type="Pfam" id="PF00534">
    <property type="entry name" value="Glycos_transf_1"/>
    <property type="match status" value="1"/>
</dbReference>
<sequence length="364" mass="40329">MNILFVNSIGRDKFGGGEKWMINAAKELAKRGHNVVLGSKKNSRTLHYAKANGVKTTIFEIRSDISPLSTLKVAAFLKRHAIDVLICNLNKDVRVAGLAAQIVQTPIVLARHGMLLCDNKWKHKVTLTKLVDGIITNSNTIKESYKNYGWFGDNFVKVIYNGIIIPEKIVAHDFSARFPGKKIIYSAGRLSEQKGFTYLIETAAILKQTRNDLVFAISGEGKLEIDLKKQVAHAGLADSFIFMGFTDNIYPYLKGCDLFVLASLFEGMPNVVMEAMAMKKAVIATDVNGARELMVDGKTGIIVPPKQPAALACAIDKIIDNPDMLEEFGKAGYERVTHEFTMTAMGNKLEKHLQEKIVAKQRLK</sequence>
<evidence type="ECO:0000259" key="1">
    <source>
        <dbReference type="Pfam" id="PF00534"/>
    </source>
</evidence>
<dbReference type="eggNOG" id="COG0438">
    <property type="taxonomic scope" value="Bacteria"/>
</dbReference>
<dbReference type="RefSeq" id="WP_011744251.1">
    <property type="nucleotide sequence ID" value="NC_008639.1"/>
</dbReference>
<feature type="domain" description="Glycosyl transferase family 1" evidence="1">
    <location>
        <begin position="176"/>
        <end position="335"/>
    </location>
</feature>
<dbReference type="Gene3D" id="3.40.50.2000">
    <property type="entry name" value="Glycogen Phosphorylase B"/>
    <property type="match status" value="2"/>
</dbReference>
<feature type="domain" description="Glycosyltransferase subfamily 4-like N-terminal" evidence="2">
    <location>
        <begin position="14"/>
        <end position="163"/>
    </location>
</feature>
<dbReference type="SUPFAM" id="SSF53756">
    <property type="entry name" value="UDP-Glycosyltransferase/glycogen phosphorylase"/>
    <property type="match status" value="1"/>
</dbReference>
<dbReference type="HOGENOM" id="CLU_009583_0_0_10"/>
<dbReference type="InterPro" id="IPR028098">
    <property type="entry name" value="Glyco_trans_4-like_N"/>
</dbReference>
<dbReference type="STRING" id="290317.Cpha266_0359"/>
<reference evidence="3 4" key="1">
    <citation type="submission" date="2006-12" db="EMBL/GenBank/DDBJ databases">
        <title>Complete sequence of Chlorobium phaeobacteroides DSM 266.</title>
        <authorList>
            <consortium name="US DOE Joint Genome Institute"/>
            <person name="Copeland A."/>
            <person name="Lucas S."/>
            <person name="Lapidus A."/>
            <person name="Barry K."/>
            <person name="Detter J.C."/>
            <person name="Glavina del Rio T."/>
            <person name="Hammon N."/>
            <person name="Israni S."/>
            <person name="Pitluck S."/>
            <person name="Goltsman E."/>
            <person name="Schmutz J."/>
            <person name="Larimer F."/>
            <person name="Land M."/>
            <person name="Hauser L."/>
            <person name="Mikhailova N."/>
            <person name="Li T."/>
            <person name="Overmann J."/>
            <person name="Bryant D.A."/>
            <person name="Richardson P."/>
        </authorList>
    </citation>
    <scope>NUCLEOTIDE SEQUENCE [LARGE SCALE GENOMIC DNA]</scope>
    <source>
        <strain evidence="3 4">DSM 266</strain>
    </source>
</reference>
<keyword evidence="4" id="KW-1185">Reference proteome</keyword>
<dbReference type="EMBL" id="CP000492">
    <property type="protein sequence ID" value="ABL64418.1"/>
    <property type="molecule type" value="Genomic_DNA"/>
</dbReference>
<evidence type="ECO:0000313" key="4">
    <source>
        <dbReference type="Proteomes" id="UP000008701"/>
    </source>
</evidence>
<dbReference type="InterPro" id="IPR001296">
    <property type="entry name" value="Glyco_trans_1"/>
</dbReference>
<accession>A1BDE1</accession>
<dbReference type="CAZy" id="GT4">
    <property type="family name" value="Glycosyltransferase Family 4"/>
</dbReference>
<dbReference type="OrthoDB" id="9811239at2"/>
<dbReference type="AlphaFoldDB" id="A1BDE1"/>
<proteinExistence type="predicted"/>
<dbReference type="Proteomes" id="UP000008701">
    <property type="component" value="Chromosome"/>
</dbReference>
<protein>
    <submittedName>
        <fullName evidence="3">Glycosyl transferase, group 1</fullName>
    </submittedName>
</protein>
<dbReference type="GO" id="GO:0016757">
    <property type="term" value="F:glycosyltransferase activity"/>
    <property type="evidence" value="ECO:0007669"/>
    <property type="project" value="InterPro"/>
</dbReference>
<gene>
    <name evidence="3" type="ordered locus">Cpha266_0359</name>
</gene>
<dbReference type="KEGG" id="cph:Cpha266_0359"/>
<dbReference type="PANTHER" id="PTHR12526">
    <property type="entry name" value="GLYCOSYLTRANSFERASE"/>
    <property type="match status" value="1"/>
</dbReference>
<evidence type="ECO:0000313" key="3">
    <source>
        <dbReference type="EMBL" id="ABL64418.1"/>
    </source>
</evidence>
<dbReference type="Pfam" id="PF13439">
    <property type="entry name" value="Glyco_transf_4"/>
    <property type="match status" value="1"/>
</dbReference>
<name>A1BDE1_CHLPD</name>
<dbReference type="CDD" id="cd03811">
    <property type="entry name" value="GT4_GT28_WabH-like"/>
    <property type="match status" value="1"/>
</dbReference>